<dbReference type="Proteomes" id="UP000664209">
    <property type="component" value="Unassembled WGS sequence"/>
</dbReference>
<feature type="compositionally biased region" description="Low complexity" evidence="1">
    <location>
        <begin position="12"/>
        <end position="25"/>
    </location>
</feature>
<evidence type="ECO:0000313" key="3">
    <source>
        <dbReference type="EMBL" id="MBO1753240.1"/>
    </source>
</evidence>
<dbReference type="Pfam" id="PF07179">
    <property type="entry name" value="SseB"/>
    <property type="match status" value="1"/>
</dbReference>
<evidence type="ECO:0000259" key="2">
    <source>
        <dbReference type="Pfam" id="PF07179"/>
    </source>
</evidence>
<dbReference type="InterPro" id="IPR009839">
    <property type="entry name" value="SseB_N"/>
</dbReference>
<protein>
    <submittedName>
        <fullName evidence="3">SseB family protein</fullName>
    </submittedName>
</protein>
<evidence type="ECO:0000313" key="4">
    <source>
        <dbReference type="Proteomes" id="UP000664209"/>
    </source>
</evidence>
<sequence length="240" mass="23929">MSAGRALPPSSAFAGDDGAPDPALARALSEPDGAPRLQAVVRALASARVLVPVMAELGASEVSAAGLEVDKEASTGIVALQAPDGRTALPVFSGSAAMTAWHPGARPVPAEGPRAAAAAIQEGWEILVVDPGGSSPVVVPRPAVRALALGLGWEPAVVDGQVRGDVAEALARAATTVPAVLTARAEPGRRAELALVLGLAPGLDRPGLDAVLARVNEVLAAEEALGAQVDSLEMRVVSAG</sequence>
<keyword evidence="4" id="KW-1185">Reference proteome</keyword>
<dbReference type="AlphaFoldDB" id="A0A939LV26"/>
<organism evidence="3 4">
    <name type="scientific">Actinotalea soli</name>
    <dbReference type="NCBI Taxonomy" id="2819234"/>
    <lineage>
        <taxon>Bacteria</taxon>
        <taxon>Bacillati</taxon>
        <taxon>Actinomycetota</taxon>
        <taxon>Actinomycetes</taxon>
        <taxon>Micrococcales</taxon>
        <taxon>Cellulomonadaceae</taxon>
        <taxon>Actinotalea</taxon>
    </lineage>
</organism>
<dbReference type="EMBL" id="JAGEMK010000011">
    <property type="protein sequence ID" value="MBO1753240.1"/>
    <property type="molecule type" value="Genomic_DNA"/>
</dbReference>
<name>A0A939LV26_9CELL</name>
<feature type="domain" description="SseB protein N-terminal" evidence="2">
    <location>
        <begin position="24"/>
        <end position="146"/>
    </location>
</feature>
<feature type="region of interest" description="Disordered" evidence="1">
    <location>
        <begin position="1"/>
        <end position="25"/>
    </location>
</feature>
<comment type="caution">
    <text evidence="3">The sequence shown here is derived from an EMBL/GenBank/DDBJ whole genome shotgun (WGS) entry which is preliminary data.</text>
</comment>
<gene>
    <name evidence="3" type="ORF">J4G33_15640</name>
</gene>
<dbReference type="RefSeq" id="WP_208056927.1">
    <property type="nucleotide sequence ID" value="NZ_JAGEMK010000011.1"/>
</dbReference>
<accession>A0A939LV26</accession>
<reference evidence="3" key="1">
    <citation type="submission" date="2021-03" db="EMBL/GenBank/DDBJ databases">
        <title>Actinotalea soli sp. nov., isolated from soil.</title>
        <authorList>
            <person name="Ping W."/>
            <person name="Zhang J."/>
        </authorList>
    </citation>
    <scope>NUCLEOTIDE SEQUENCE</scope>
    <source>
        <strain evidence="3">BY-33</strain>
    </source>
</reference>
<evidence type="ECO:0000256" key="1">
    <source>
        <dbReference type="SAM" id="MobiDB-lite"/>
    </source>
</evidence>
<proteinExistence type="predicted"/>